<proteinExistence type="inferred from homology"/>
<dbReference type="InterPro" id="IPR025997">
    <property type="entry name" value="SBP_2_dom"/>
</dbReference>
<evidence type="ECO:0000256" key="3">
    <source>
        <dbReference type="ARBA" id="ARBA00022729"/>
    </source>
</evidence>
<feature type="domain" description="Periplasmic binding protein" evidence="5">
    <location>
        <begin position="35"/>
        <end position="288"/>
    </location>
</feature>
<dbReference type="EMBL" id="CP054257">
    <property type="protein sequence ID" value="QTQ10756.1"/>
    <property type="molecule type" value="Genomic_DNA"/>
</dbReference>
<dbReference type="Gene3D" id="3.40.50.2300">
    <property type="match status" value="2"/>
</dbReference>
<dbReference type="GO" id="GO:0030246">
    <property type="term" value="F:carbohydrate binding"/>
    <property type="evidence" value="ECO:0007669"/>
    <property type="project" value="UniProtKB-ARBA"/>
</dbReference>
<dbReference type="PANTHER" id="PTHR46847:SF1">
    <property type="entry name" value="D-ALLOSE-BINDING PERIPLASMIC PROTEIN-RELATED"/>
    <property type="match status" value="1"/>
</dbReference>
<dbReference type="SUPFAM" id="SSF53822">
    <property type="entry name" value="Periplasmic binding protein-like I"/>
    <property type="match status" value="1"/>
</dbReference>
<feature type="chain" id="PRO_5036972139" evidence="4">
    <location>
        <begin position="21"/>
        <end position="318"/>
    </location>
</feature>
<dbReference type="RefSeq" id="WP_210117554.1">
    <property type="nucleotide sequence ID" value="NZ_CP054257.1"/>
</dbReference>
<dbReference type="Pfam" id="PF13407">
    <property type="entry name" value="Peripla_BP_4"/>
    <property type="match status" value="1"/>
</dbReference>
<sequence length="318" mass="33307">MKKIIVILLVVCMAMFAVLAQGGSETAKGTKQITIGFSSKDNSDVFVKNISDAAKVEAKRLGVKLLMSDARGDVNTQISDVENFIAQKVDAVIVIPQSVEGSAPVVSMCNEAKIPIVVCNGDIADTNYTAFVGCTDQESGEILGKWMCDNLPAGSNICIIEGPMGQSGQVGRYAGFKAVGMLDKFNVLSVQTANWKRDEAMALAEDWLTTYGSKLNAIVCENDDMGMGALSACLAAGRSDVIVGGVDAITDAVQAVKAGTYKISVLQDASGQGGGSIDVAVRIVKGEQYKKDTRIPFVGITAENVDAYLAGGVSAITK</sequence>
<evidence type="ECO:0000256" key="1">
    <source>
        <dbReference type="ARBA" id="ARBA00004196"/>
    </source>
</evidence>
<protein>
    <submittedName>
        <fullName evidence="6">Substrate-binding domain-containing protein</fullName>
    </submittedName>
</protein>
<organism evidence="6 7">
    <name type="scientific">Treponema parvum</name>
    <dbReference type="NCBI Taxonomy" id="138851"/>
    <lineage>
        <taxon>Bacteria</taxon>
        <taxon>Pseudomonadati</taxon>
        <taxon>Spirochaetota</taxon>
        <taxon>Spirochaetia</taxon>
        <taxon>Spirochaetales</taxon>
        <taxon>Treponemataceae</taxon>
        <taxon>Treponema</taxon>
    </lineage>
</organism>
<feature type="signal peptide" evidence="4">
    <location>
        <begin position="1"/>
        <end position="20"/>
    </location>
</feature>
<evidence type="ECO:0000313" key="7">
    <source>
        <dbReference type="Proteomes" id="UP000671995"/>
    </source>
</evidence>
<dbReference type="PANTHER" id="PTHR46847">
    <property type="entry name" value="D-ALLOSE-BINDING PERIPLASMIC PROTEIN-RELATED"/>
    <property type="match status" value="1"/>
</dbReference>
<comment type="subcellular location">
    <subcellularLocation>
        <location evidence="1">Cell envelope</location>
    </subcellularLocation>
</comment>
<keyword evidence="3 4" id="KW-0732">Signal</keyword>
<reference evidence="6" key="2">
    <citation type="journal article" date="2021" name="Microbiol. Resour. Announc.">
        <title>Complete Genome Sequences of Three Human Oral Treponema parvum Isolates.</title>
        <authorList>
            <person name="Zeng H."/>
            <person name="Watt R.M."/>
        </authorList>
    </citation>
    <scope>NUCLEOTIDE SEQUENCE</scope>
    <source>
        <strain evidence="6">ATCC 700773</strain>
    </source>
</reference>
<dbReference type="Proteomes" id="UP000671995">
    <property type="component" value="Chromosome"/>
</dbReference>
<evidence type="ECO:0000256" key="2">
    <source>
        <dbReference type="ARBA" id="ARBA00007639"/>
    </source>
</evidence>
<evidence type="ECO:0000313" key="6">
    <source>
        <dbReference type="EMBL" id="QTQ10756.1"/>
    </source>
</evidence>
<dbReference type="GO" id="GO:0030313">
    <property type="term" value="C:cell envelope"/>
    <property type="evidence" value="ECO:0007669"/>
    <property type="project" value="UniProtKB-SubCell"/>
</dbReference>
<dbReference type="AlphaFoldDB" id="A0A975IB54"/>
<reference evidence="6" key="1">
    <citation type="submission" date="2020-05" db="EMBL/GenBank/DDBJ databases">
        <authorList>
            <person name="Zeng H."/>
            <person name="Chan Y.K."/>
            <person name="Watt R.M."/>
        </authorList>
    </citation>
    <scope>NUCLEOTIDE SEQUENCE</scope>
    <source>
        <strain evidence="6">ATCC 700773</strain>
    </source>
</reference>
<evidence type="ECO:0000256" key="4">
    <source>
        <dbReference type="SAM" id="SignalP"/>
    </source>
</evidence>
<dbReference type="CDD" id="cd06313">
    <property type="entry name" value="PBP1_ABC_ThpA_XypA"/>
    <property type="match status" value="1"/>
</dbReference>
<accession>A0A975IB54</accession>
<name>A0A975IB54_9SPIR</name>
<dbReference type="InterPro" id="IPR028082">
    <property type="entry name" value="Peripla_BP_I"/>
</dbReference>
<evidence type="ECO:0000259" key="5">
    <source>
        <dbReference type="Pfam" id="PF13407"/>
    </source>
</evidence>
<comment type="similarity">
    <text evidence="2">Belongs to the bacterial solute-binding protein 2 family.</text>
</comment>
<gene>
    <name evidence="6" type="ORF">HRI96_00210</name>
</gene>